<dbReference type="SUPFAM" id="SSF57903">
    <property type="entry name" value="FYVE/PHD zinc finger"/>
    <property type="match status" value="1"/>
</dbReference>
<dbReference type="Gene3D" id="3.30.40.10">
    <property type="entry name" value="Zinc/RING finger domain, C3HC4 (zinc finger)"/>
    <property type="match status" value="2"/>
</dbReference>
<dbReference type="InterPro" id="IPR001965">
    <property type="entry name" value="Znf_PHD"/>
</dbReference>
<reference evidence="7" key="1">
    <citation type="submission" date="2025-08" db="UniProtKB">
        <authorList>
            <consortium name="RefSeq"/>
        </authorList>
    </citation>
    <scope>IDENTIFICATION</scope>
    <source>
        <strain evidence="7">Aabys</strain>
        <tissue evidence="7">Whole body</tissue>
    </source>
</reference>
<dbReference type="RefSeq" id="XP_005184034.2">
    <property type="nucleotide sequence ID" value="XM_005183977.4"/>
</dbReference>
<dbReference type="OrthoDB" id="512616at2759"/>
<dbReference type="PANTHER" id="PTHR12420:SF42">
    <property type="entry name" value="G2_M PHASE-SPECIFIC E3 UBIQUITIN-PROTEIN LIGASE"/>
    <property type="match status" value="1"/>
</dbReference>
<sequence length="482" mass="54903">MNNKGEKTCDLCKQTSSTDEEDVILFGEWMTRSNITVHYYCLLLSTNLPQNGEDHGGILGFHLRDIRKEIKLATKRHCMYCNANYATIMCHGCKKYFHLICGHTNKCLSEFIGEFKSYCRNCVPLSDEQKALMKSNPQPNKAACYICRQYMGIYSPTNWISAKCCKNGYVHSLCLKKYALKAGYYLKCIWCKNKEFREDIKYMGIFVPDRDADWEREKDAYRDLHRSTKRCDMTPCNCPKGRVYTSPKWSIIRCTLCGLVGAHNPFCIPDTDIPVREFKCDTCSVTERTIVRTLSETHHFEEISDLDISLRVNKGPTIENLDEQCSSVSTEISNDSIATAVNPSLEGLIPHLTQNSEDLQTSKGDEKIGSIDLAAKMCEVTPSSSSHYEKNSTLHKSMNRIDGNANDHNMQPATEVINMEIHRNLQQIQNESNIRDHDMRLTVEDKSTANNSDDENAESDEDPPDYAIDMAVDHFLSVFGFK</sequence>
<dbReference type="Proteomes" id="UP001652621">
    <property type="component" value="Unplaced"/>
</dbReference>
<gene>
    <name evidence="7" type="primary">LOC101889303</name>
</gene>
<evidence type="ECO:0000256" key="4">
    <source>
        <dbReference type="SAM" id="MobiDB-lite"/>
    </source>
</evidence>
<dbReference type="InterPro" id="IPR011011">
    <property type="entry name" value="Znf_FYVE_PHD"/>
</dbReference>
<keyword evidence="1" id="KW-0479">Metal-binding</keyword>
<dbReference type="PROSITE" id="PS51805">
    <property type="entry name" value="EPHD"/>
    <property type="match status" value="1"/>
</dbReference>
<dbReference type="Pfam" id="PF26054">
    <property type="entry name" value="PHD_G2E3"/>
    <property type="match status" value="1"/>
</dbReference>
<evidence type="ECO:0000256" key="1">
    <source>
        <dbReference type="ARBA" id="ARBA00022723"/>
    </source>
</evidence>
<feature type="region of interest" description="Disordered" evidence="4">
    <location>
        <begin position="446"/>
        <end position="465"/>
    </location>
</feature>
<organism evidence="6 7">
    <name type="scientific">Musca domestica</name>
    <name type="common">House fly</name>
    <dbReference type="NCBI Taxonomy" id="7370"/>
    <lineage>
        <taxon>Eukaryota</taxon>
        <taxon>Metazoa</taxon>
        <taxon>Ecdysozoa</taxon>
        <taxon>Arthropoda</taxon>
        <taxon>Hexapoda</taxon>
        <taxon>Insecta</taxon>
        <taxon>Pterygota</taxon>
        <taxon>Neoptera</taxon>
        <taxon>Endopterygota</taxon>
        <taxon>Diptera</taxon>
        <taxon>Brachycera</taxon>
        <taxon>Muscomorpha</taxon>
        <taxon>Muscoidea</taxon>
        <taxon>Muscidae</taxon>
        <taxon>Musca</taxon>
    </lineage>
</organism>
<dbReference type="InterPro" id="IPR034732">
    <property type="entry name" value="EPHD"/>
</dbReference>
<evidence type="ECO:0000256" key="2">
    <source>
        <dbReference type="ARBA" id="ARBA00022771"/>
    </source>
</evidence>
<evidence type="ECO:0000313" key="7">
    <source>
        <dbReference type="RefSeq" id="XP_005184034.2"/>
    </source>
</evidence>
<dbReference type="InterPro" id="IPR059102">
    <property type="entry name" value="PHD_PHF7/G2E3-like"/>
</dbReference>
<proteinExistence type="predicted"/>
<accession>A0A9J7I267</accession>
<dbReference type="Pfam" id="PF13771">
    <property type="entry name" value="zf-HC5HC2H"/>
    <property type="match status" value="1"/>
</dbReference>
<keyword evidence="3" id="KW-0862">Zinc</keyword>
<protein>
    <submittedName>
        <fullName evidence="7">Pineapple eye protein isoform X1</fullName>
    </submittedName>
</protein>
<evidence type="ECO:0000259" key="5">
    <source>
        <dbReference type="PROSITE" id="PS51805"/>
    </source>
</evidence>
<evidence type="ECO:0000256" key="3">
    <source>
        <dbReference type="ARBA" id="ARBA00022833"/>
    </source>
</evidence>
<feature type="domain" description="PHD-type" evidence="5">
    <location>
        <begin position="6"/>
        <end position="123"/>
    </location>
</feature>
<dbReference type="InterPro" id="IPR051188">
    <property type="entry name" value="PHD-type_Zinc_Finger"/>
</dbReference>
<dbReference type="VEuPathDB" id="VectorBase:MDOMA2_014576"/>
<evidence type="ECO:0000313" key="6">
    <source>
        <dbReference type="Proteomes" id="UP001652621"/>
    </source>
</evidence>
<name>A0A9J7I267_MUSDO</name>
<feature type="compositionally biased region" description="Acidic residues" evidence="4">
    <location>
        <begin position="452"/>
        <end position="464"/>
    </location>
</feature>
<keyword evidence="6" id="KW-1185">Reference proteome</keyword>
<dbReference type="InterPro" id="IPR013083">
    <property type="entry name" value="Znf_RING/FYVE/PHD"/>
</dbReference>
<dbReference type="GeneID" id="101889303"/>
<dbReference type="SMART" id="SM00249">
    <property type="entry name" value="PHD"/>
    <property type="match status" value="3"/>
</dbReference>
<keyword evidence="2" id="KW-0863">Zinc-finger</keyword>
<dbReference type="PANTHER" id="PTHR12420">
    <property type="entry name" value="PHD FINGER PROTEIN"/>
    <property type="match status" value="1"/>
</dbReference>